<organism evidence="1 2">
    <name type="scientific">Nephila pilipes</name>
    <name type="common">Giant wood spider</name>
    <name type="synonym">Nephila maculata</name>
    <dbReference type="NCBI Taxonomy" id="299642"/>
    <lineage>
        <taxon>Eukaryota</taxon>
        <taxon>Metazoa</taxon>
        <taxon>Ecdysozoa</taxon>
        <taxon>Arthropoda</taxon>
        <taxon>Chelicerata</taxon>
        <taxon>Arachnida</taxon>
        <taxon>Araneae</taxon>
        <taxon>Araneomorphae</taxon>
        <taxon>Entelegynae</taxon>
        <taxon>Araneoidea</taxon>
        <taxon>Nephilidae</taxon>
        <taxon>Nephila</taxon>
    </lineage>
</organism>
<dbReference type="SUPFAM" id="SSF46966">
    <property type="entry name" value="Spectrin repeat"/>
    <property type="match status" value="1"/>
</dbReference>
<evidence type="ECO:0000313" key="2">
    <source>
        <dbReference type="Proteomes" id="UP000887013"/>
    </source>
</evidence>
<reference evidence="1" key="1">
    <citation type="submission" date="2020-08" db="EMBL/GenBank/DDBJ databases">
        <title>Multicomponent nature underlies the extraordinary mechanical properties of spider dragline silk.</title>
        <authorList>
            <person name="Kono N."/>
            <person name="Nakamura H."/>
            <person name="Mori M."/>
            <person name="Yoshida Y."/>
            <person name="Ohtoshi R."/>
            <person name="Malay A.D."/>
            <person name="Moran D.A.P."/>
            <person name="Tomita M."/>
            <person name="Numata K."/>
            <person name="Arakawa K."/>
        </authorList>
    </citation>
    <scope>NUCLEOTIDE SEQUENCE</scope>
</reference>
<name>A0A8X6R0F2_NEPPI</name>
<dbReference type="EMBL" id="BMAW01036943">
    <property type="protein sequence ID" value="GFU46455.1"/>
    <property type="molecule type" value="Genomic_DNA"/>
</dbReference>
<dbReference type="PANTHER" id="PTHR11915">
    <property type="entry name" value="SPECTRIN/FILAMIN RELATED CYTOSKELETAL PROTEIN"/>
    <property type="match status" value="1"/>
</dbReference>
<dbReference type="Gene3D" id="1.20.58.60">
    <property type="match status" value="1"/>
</dbReference>
<gene>
    <name evidence="1" type="primary">SPTBN5_1</name>
    <name evidence="1" type="ORF">NPIL_90261</name>
</gene>
<accession>A0A8X6R0F2</accession>
<sequence>MEHNWGYILRLLEAFDEKFSHLRQIMNILEEMDSILEEMNQMQNEFKDDSKPLDIETGLQNQAVKEVQVASWGETIRRLEAKIESQSKTKDTTVLQNQLYKLRQAHQTLVDASSVRREILEEFLKRKQLLENVEEMMAWIQEKKLYCDSDINSKDLSGTLHLQKKHKSLGSDLKLRKELSEDLNDQRLIKAFFSLEESWQKKENKITFTVEAYQVRFSSIMESNALRLAQRNLVSNCS</sequence>
<dbReference type="AlphaFoldDB" id="A0A8X6R0F2"/>
<dbReference type="Proteomes" id="UP000887013">
    <property type="component" value="Unassembled WGS sequence"/>
</dbReference>
<proteinExistence type="predicted"/>
<comment type="caution">
    <text evidence="1">The sequence shown here is derived from an EMBL/GenBank/DDBJ whole genome shotgun (WGS) entry which is preliminary data.</text>
</comment>
<evidence type="ECO:0000313" key="1">
    <source>
        <dbReference type="EMBL" id="GFU46455.1"/>
    </source>
</evidence>
<protein>
    <submittedName>
        <fullName evidence="1">Spectrin beta chain, non-erythrocytic 5</fullName>
    </submittedName>
</protein>
<keyword evidence="2" id="KW-1185">Reference proteome</keyword>